<evidence type="ECO:0000313" key="6">
    <source>
        <dbReference type="EMBL" id="PIP41256.1"/>
    </source>
</evidence>
<dbReference type="PANTHER" id="PTHR43420:SF44">
    <property type="entry name" value="ACETYLTRANSFERASE YPEA"/>
    <property type="match status" value="1"/>
</dbReference>
<dbReference type="SUPFAM" id="SSF55729">
    <property type="entry name" value="Acyl-CoA N-acyltransferases (Nat)"/>
    <property type="match status" value="1"/>
</dbReference>
<comment type="caution">
    <text evidence="6">The sequence shown here is derived from an EMBL/GenBank/DDBJ whole genome shotgun (WGS) entry which is preliminary data.</text>
</comment>
<dbReference type="GO" id="GO:0008080">
    <property type="term" value="F:N-acetyltransferase activity"/>
    <property type="evidence" value="ECO:0007669"/>
    <property type="project" value="InterPro"/>
</dbReference>
<comment type="similarity">
    <text evidence="1">Belongs to the acetyltransferase family. RimI subfamily.</text>
</comment>
<sequence length="171" mass="19555">MRNNNESRNMVTEVLPPCPYPNKACLAPTISPMTIDDVPQIANLEKMCFSMPWSEGLFAAELENNNSYFLTVRSMDKLIGYAGFWMIIDEAHIVSLAVHPEFRRQKISEMLVTSMLDMAKQKGALRATLEVRETNVPANLLYEKFGFRCVALRKGYYTDTKECAVIMWMDL</sequence>
<accession>A0A2H0A776</accession>
<evidence type="ECO:0000256" key="2">
    <source>
        <dbReference type="ARBA" id="ARBA00022490"/>
    </source>
</evidence>
<dbReference type="EMBL" id="PCSH01000074">
    <property type="protein sequence ID" value="PIP41256.1"/>
    <property type="molecule type" value="Genomic_DNA"/>
</dbReference>
<evidence type="ECO:0000313" key="7">
    <source>
        <dbReference type="Proteomes" id="UP000231067"/>
    </source>
</evidence>
<dbReference type="Gene3D" id="3.40.630.30">
    <property type="match status" value="1"/>
</dbReference>
<feature type="domain" description="N-acetyltransferase" evidence="5">
    <location>
        <begin position="28"/>
        <end position="171"/>
    </location>
</feature>
<dbReference type="CDD" id="cd04301">
    <property type="entry name" value="NAT_SF"/>
    <property type="match status" value="1"/>
</dbReference>
<dbReference type="PANTHER" id="PTHR43420">
    <property type="entry name" value="ACETYLTRANSFERASE"/>
    <property type="match status" value="1"/>
</dbReference>
<protein>
    <submittedName>
        <fullName evidence="6">Ribosomal-protein-alanine N-acetyltransferase</fullName>
    </submittedName>
</protein>
<keyword evidence="4" id="KW-0012">Acyltransferase</keyword>
<evidence type="ECO:0000259" key="5">
    <source>
        <dbReference type="PROSITE" id="PS51186"/>
    </source>
</evidence>
<evidence type="ECO:0000256" key="1">
    <source>
        <dbReference type="ARBA" id="ARBA00005395"/>
    </source>
</evidence>
<name>A0A2H0A776_9BACT</name>
<dbReference type="InterPro" id="IPR000182">
    <property type="entry name" value="GNAT_dom"/>
</dbReference>
<gene>
    <name evidence="6" type="primary">rimI</name>
    <name evidence="6" type="ORF">COX18_04020</name>
</gene>
<proteinExistence type="inferred from homology"/>
<reference evidence="6 7" key="1">
    <citation type="submission" date="2017-09" db="EMBL/GenBank/DDBJ databases">
        <title>Depth-based differentiation of microbial function through sediment-hosted aquifers and enrichment of novel symbionts in the deep terrestrial subsurface.</title>
        <authorList>
            <person name="Probst A.J."/>
            <person name="Ladd B."/>
            <person name="Jarett J.K."/>
            <person name="Geller-Mcgrath D.E."/>
            <person name="Sieber C.M."/>
            <person name="Emerson J.B."/>
            <person name="Anantharaman K."/>
            <person name="Thomas B.C."/>
            <person name="Malmstrom R."/>
            <person name="Stieglmeier M."/>
            <person name="Klingl A."/>
            <person name="Woyke T."/>
            <person name="Ryan C.M."/>
            <person name="Banfield J.F."/>
        </authorList>
    </citation>
    <scope>NUCLEOTIDE SEQUENCE [LARGE SCALE GENOMIC DNA]</scope>
    <source>
        <strain evidence="6">CG23_combo_of_CG06-09_8_20_14_all_40_23</strain>
    </source>
</reference>
<dbReference type="Proteomes" id="UP000231067">
    <property type="component" value="Unassembled WGS sequence"/>
</dbReference>
<organism evidence="6 7">
    <name type="scientific">Candidatus Desantisbacteria bacterium CG23_combo_of_CG06-09_8_20_14_all_40_23</name>
    <dbReference type="NCBI Taxonomy" id="1974550"/>
    <lineage>
        <taxon>Bacteria</taxon>
        <taxon>Candidatus Desantisiibacteriota</taxon>
    </lineage>
</organism>
<dbReference type="PROSITE" id="PS51186">
    <property type="entry name" value="GNAT"/>
    <property type="match status" value="1"/>
</dbReference>
<evidence type="ECO:0000256" key="3">
    <source>
        <dbReference type="ARBA" id="ARBA00022679"/>
    </source>
</evidence>
<dbReference type="AlphaFoldDB" id="A0A2H0A776"/>
<dbReference type="InterPro" id="IPR006464">
    <property type="entry name" value="AcTrfase_RimI/Ard1"/>
</dbReference>
<dbReference type="NCBIfam" id="TIGR01575">
    <property type="entry name" value="rimI"/>
    <property type="match status" value="1"/>
</dbReference>
<dbReference type="InterPro" id="IPR050680">
    <property type="entry name" value="YpeA/RimI_acetyltransf"/>
</dbReference>
<dbReference type="Pfam" id="PF00583">
    <property type="entry name" value="Acetyltransf_1"/>
    <property type="match status" value="1"/>
</dbReference>
<keyword evidence="2" id="KW-0963">Cytoplasm</keyword>
<evidence type="ECO:0000256" key="4">
    <source>
        <dbReference type="ARBA" id="ARBA00023315"/>
    </source>
</evidence>
<keyword evidence="3 6" id="KW-0808">Transferase</keyword>
<dbReference type="InterPro" id="IPR016181">
    <property type="entry name" value="Acyl_CoA_acyltransferase"/>
</dbReference>